<name>A0A7C4TBV5_UNCW3</name>
<sequence>MNPKIKEKRKINISQSPDKMGYFSPLSIIPETSHCWYSFKSQDKRLQETYEKLLEVSNYIPLTVAVLYYSFS</sequence>
<comment type="caution">
    <text evidence="1">The sequence shown here is derived from an EMBL/GenBank/DDBJ whole genome shotgun (WGS) entry which is preliminary data.</text>
</comment>
<proteinExistence type="predicted"/>
<evidence type="ECO:0000313" key="1">
    <source>
        <dbReference type="EMBL" id="HGV97286.1"/>
    </source>
</evidence>
<protein>
    <submittedName>
        <fullName evidence="1">Uncharacterized protein</fullName>
    </submittedName>
</protein>
<dbReference type="AlphaFoldDB" id="A0A7C4TBV5"/>
<dbReference type="EMBL" id="DTGZ01000058">
    <property type="protein sequence ID" value="HGV97286.1"/>
    <property type="molecule type" value="Genomic_DNA"/>
</dbReference>
<reference evidence="1" key="1">
    <citation type="journal article" date="2020" name="mSystems">
        <title>Genome- and Community-Level Interaction Insights into Carbon Utilization and Element Cycling Functions of Hydrothermarchaeota in Hydrothermal Sediment.</title>
        <authorList>
            <person name="Zhou Z."/>
            <person name="Liu Y."/>
            <person name="Xu W."/>
            <person name="Pan J."/>
            <person name="Luo Z.H."/>
            <person name="Li M."/>
        </authorList>
    </citation>
    <scope>NUCLEOTIDE SEQUENCE [LARGE SCALE GENOMIC DNA]</scope>
    <source>
        <strain evidence="1">SpSt-774</strain>
    </source>
</reference>
<organism evidence="1">
    <name type="scientific">candidate division WOR-3 bacterium</name>
    <dbReference type="NCBI Taxonomy" id="2052148"/>
    <lineage>
        <taxon>Bacteria</taxon>
        <taxon>Bacteria division WOR-3</taxon>
    </lineage>
</organism>
<gene>
    <name evidence="1" type="ORF">ENV60_03190</name>
</gene>
<accession>A0A7C4TBV5</accession>